<keyword evidence="1" id="KW-0805">Transcription regulation</keyword>
<dbReference type="PANTHER" id="PTHR24567:SF26">
    <property type="entry name" value="REGULATORY PROTEIN YEIL"/>
    <property type="match status" value="1"/>
</dbReference>
<dbReference type="InterPro" id="IPR036388">
    <property type="entry name" value="WH-like_DNA-bd_sf"/>
</dbReference>
<accession>A0A564ZJN6</accession>
<sequence>MEQDVLGSKEVLRGFSPFSTLPEDVLQHVWQGTDKVIYSRGDTIVTEEQQCQHLHLVASGAVKIYKLSEDGRERTIHVMKSGSFFGEDIVFGGELYEANAEALSKTLLYNVKRTTIEALVLEYPPFALAMLVSFGRRLKRLMMLIGEAALLDVRKRLCRVLLELAEEGGVGNADSPLIRVRQTELAARVGTARETLCRVLGRLERDRLITRKGRGIVALDTPSLQGEVPHWREDLQLFPLDPSRLRQ</sequence>
<evidence type="ECO:0000256" key="2">
    <source>
        <dbReference type="ARBA" id="ARBA00023125"/>
    </source>
</evidence>
<evidence type="ECO:0000256" key="1">
    <source>
        <dbReference type="ARBA" id="ARBA00023015"/>
    </source>
</evidence>
<keyword evidence="2" id="KW-0238">DNA-binding</keyword>
<name>A0A564ZJN6_9BACT</name>
<dbReference type="InterPro" id="IPR018490">
    <property type="entry name" value="cNMP-bd_dom_sf"/>
</dbReference>
<keyword evidence="3" id="KW-0804">Transcription</keyword>
<dbReference type="Pfam" id="PF00027">
    <property type="entry name" value="cNMP_binding"/>
    <property type="match status" value="1"/>
</dbReference>
<dbReference type="InterPro" id="IPR036390">
    <property type="entry name" value="WH_DNA-bd_sf"/>
</dbReference>
<evidence type="ECO:0000259" key="4">
    <source>
        <dbReference type="PROSITE" id="PS50042"/>
    </source>
</evidence>
<dbReference type="GO" id="GO:0003700">
    <property type="term" value="F:DNA-binding transcription factor activity"/>
    <property type="evidence" value="ECO:0007669"/>
    <property type="project" value="TreeGrafter"/>
</dbReference>
<dbReference type="SMART" id="SM00100">
    <property type="entry name" value="cNMP"/>
    <property type="match status" value="1"/>
</dbReference>
<dbReference type="SMART" id="SM00419">
    <property type="entry name" value="HTH_CRP"/>
    <property type="match status" value="1"/>
</dbReference>
<dbReference type="GO" id="GO:0005829">
    <property type="term" value="C:cytosol"/>
    <property type="evidence" value="ECO:0007669"/>
    <property type="project" value="TreeGrafter"/>
</dbReference>
<gene>
    <name evidence="6" type="primary">vfr</name>
    <name evidence="6" type="ORF">MELA_01920</name>
</gene>
<feature type="domain" description="Cyclic nucleotide-binding" evidence="4">
    <location>
        <begin position="17"/>
        <end position="137"/>
    </location>
</feature>
<dbReference type="InterPro" id="IPR050397">
    <property type="entry name" value="Env_Response_Regulators"/>
</dbReference>
<dbReference type="SUPFAM" id="SSF46785">
    <property type="entry name" value="Winged helix' DNA-binding domain"/>
    <property type="match status" value="1"/>
</dbReference>
<dbReference type="SUPFAM" id="SSF51206">
    <property type="entry name" value="cAMP-binding domain-like"/>
    <property type="match status" value="1"/>
</dbReference>
<protein>
    <submittedName>
        <fullName evidence="6">Cyclic AMP receptor-like protein</fullName>
    </submittedName>
</protein>
<dbReference type="PROSITE" id="PS51063">
    <property type="entry name" value="HTH_CRP_2"/>
    <property type="match status" value="1"/>
</dbReference>
<dbReference type="PROSITE" id="PS50042">
    <property type="entry name" value="CNMP_BINDING_3"/>
    <property type="match status" value="1"/>
</dbReference>
<dbReference type="PANTHER" id="PTHR24567">
    <property type="entry name" value="CRP FAMILY TRANSCRIPTIONAL REGULATORY PROTEIN"/>
    <property type="match status" value="1"/>
</dbReference>
<dbReference type="InterPro" id="IPR012318">
    <property type="entry name" value="HTH_CRP"/>
</dbReference>
<keyword evidence="7" id="KW-1185">Reference proteome</keyword>
<evidence type="ECO:0000313" key="6">
    <source>
        <dbReference type="EMBL" id="VUZ85535.1"/>
    </source>
</evidence>
<dbReference type="Proteomes" id="UP000334340">
    <property type="component" value="Unassembled WGS sequence"/>
</dbReference>
<evidence type="ECO:0000256" key="3">
    <source>
        <dbReference type="ARBA" id="ARBA00023163"/>
    </source>
</evidence>
<reference evidence="6 7" key="1">
    <citation type="submission" date="2019-07" db="EMBL/GenBank/DDBJ databases">
        <authorList>
            <person name="Cremers G."/>
        </authorList>
    </citation>
    <scope>NUCLEOTIDE SEQUENCE [LARGE SCALE GENOMIC DNA]</scope>
</reference>
<organism evidence="6 7">
    <name type="scientific">Candidatus Methylomirabilis lanthanidiphila</name>
    <dbReference type="NCBI Taxonomy" id="2211376"/>
    <lineage>
        <taxon>Bacteria</taxon>
        <taxon>Candidatus Methylomirabilota</taxon>
        <taxon>Candidatus Methylomirabilia</taxon>
        <taxon>Candidatus Methylomirabilales</taxon>
        <taxon>Candidatus Methylomirabilaceae</taxon>
        <taxon>Candidatus Methylomirabilis</taxon>
    </lineage>
</organism>
<dbReference type="InterPro" id="IPR014710">
    <property type="entry name" value="RmlC-like_jellyroll"/>
</dbReference>
<dbReference type="EMBL" id="CABIKM010000026">
    <property type="protein sequence ID" value="VUZ85535.1"/>
    <property type="molecule type" value="Genomic_DNA"/>
</dbReference>
<evidence type="ECO:0000313" key="7">
    <source>
        <dbReference type="Proteomes" id="UP000334340"/>
    </source>
</evidence>
<dbReference type="Pfam" id="PF13545">
    <property type="entry name" value="HTH_Crp_2"/>
    <property type="match status" value="1"/>
</dbReference>
<feature type="domain" description="HTH crp-type" evidence="5">
    <location>
        <begin position="151"/>
        <end position="222"/>
    </location>
</feature>
<dbReference type="Gene3D" id="1.10.10.10">
    <property type="entry name" value="Winged helix-like DNA-binding domain superfamily/Winged helix DNA-binding domain"/>
    <property type="match status" value="1"/>
</dbReference>
<dbReference type="Gene3D" id="2.60.120.10">
    <property type="entry name" value="Jelly Rolls"/>
    <property type="match status" value="1"/>
</dbReference>
<proteinExistence type="predicted"/>
<dbReference type="InterPro" id="IPR000595">
    <property type="entry name" value="cNMP-bd_dom"/>
</dbReference>
<keyword evidence="6" id="KW-0675">Receptor</keyword>
<evidence type="ECO:0000259" key="5">
    <source>
        <dbReference type="PROSITE" id="PS51063"/>
    </source>
</evidence>
<dbReference type="GO" id="GO:0003677">
    <property type="term" value="F:DNA binding"/>
    <property type="evidence" value="ECO:0007669"/>
    <property type="project" value="UniProtKB-KW"/>
</dbReference>
<dbReference type="AlphaFoldDB" id="A0A564ZJN6"/>
<dbReference type="CDD" id="cd00038">
    <property type="entry name" value="CAP_ED"/>
    <property type="match status" value="1"/>
</dbReference>